<reference evidence="2" key="1">
    <citation type="submission" date="2016-10" db="EMBL/GenBank/DDBJ databases">
        <authorList>
            <person name="Varghese N."/>
            <person name="Submissions S."/>
        </authorList>
    </citation>
    <scope>NUCLEOTIDE SEQUENCE [LARGE SCALE GENOMIC DNA]</scope>
    <source>
        <strain evidence="2">DSM 26348</strain>
    </source>
</reference>
<dbReference type="RefSeq" id="WP_175517624.1">
    <property type="nucleotide sequence ID" value="NZ_FOQD01000013.1"/>
</dbReference>
<dbReference type="Proteomes" id="UP000199518">
    <property type="component" value="Unassembled WGS sequence"/>
</dbReference>
<dbReference type="STRING" id="1576369.SAMN05421753_113125"/>
<organism evidence="1 2">
    <name type="scientific">Planctomicrobium piriforme</name>
    <dbReference type="NCBI Taxonomy" id="1576369"/>
    <lineage>
        <taxon>Bacteria</taxon>
        <taxon>Pseudomonadati</taxon>
        <taxon>Planctomycetota</taxon>
        <taxon>Planctomycetia</taxon>
        <taxon>Planctomycetales</taxon>
        <taxon>Planctomycetaceae</taxon>
        <taxon>Planctomicrobium</taxon>
    </lineage>
</organism>
<dbReference type="AlphaFoldDB" id="A0A1I3M0K9"/>
<evidence type="ECO:0000313" key="1">
    <source>
        <dbReference type="EMBL" id="SFI90559.1"/>
    </source>
</evidence>
<protein>
    <submittedName>
        <fullName evidence="1">Uncharacterized protein</fullName>
    </submittedName>
</protein>
<dbReference type="EMBL" id="FOQD01000013">
    <property type="protein sequence ID" value="SFI90559.1"/>
    <property type="molecule type" value="Genomic_DNA"/>
</dbReference>
<sequence length="48" mass="5110">MCPSHSLPNQFLALPVFASLSHILRASDVNVRDFGAASGCIVKDHEAS</sequence>
<evidence type="ECO:0000313" key="2">
    <source>
        <dbReference type="Proteomes" id="UP000199518"/>
    </source>
</evidence>
<gene>
    <name evidence="1" type="ORF">SAMN05421753_113125</name>
</gene>
<keyword evidence="2" id="KW-1185">Reference proteome</keyword>
<name>A0A1I3M0K9_9PLAN</name>
<proteinExistence type="predicted"/>
<accession>A0A1I3M0K9</accession>